<evidence type="ECO:0000313" key="3">
    <source>
        <dbReference type="EMBL" id="SOE48232.1"/>
    </source>
</evidence>
<dbReference type="KEGG" id="odi:ODI_R1316"/>
<evidence type="ECO:0000256" key="1">
    <source>
        <dbReference type="SAM" id="Phobius"/>
    </source>
</evidence>
<dbReference type="Proteomes" id="UP000078558">
    <property type="component" value="Chromosome I"/>
</dbReference>
<proteinExistence type="predicted"/>
<evidence type="ECO:0000313" key="4">
    <source>
        <dbReference type="Proteomes" id="UP000078558"/>
    </source>
</evidence>
<accession>A0A1C3K7Y4</accession>
<name>A0A1C3K7Y4_9BURK</name>
<sequence length="98" mass="10264">MLHSPILILLGSLPTGIGFGGGFLGVLRSLVTQARAEERAGLVSAFYIASYLPNALLAMAAGYAAQHLGFLPAAQFFAIFIIAMAAWSLGIKLGDNNR</sequence>
<dbReference type="EMBL" id="FLRC01000054">
    <property type="protein sequence ID" value="SBT27467.1"/>
    <property type="molecule type" value="Genomic_DNA"/>
</dbReference>
<reference evidence="3 4" key="2">
    <citation type="submission" date="2017-08" db="EMBL/GenBank/DDBJ databases">
        <authorList>
            <person name="de Groot N.N."/>
        </authorList>
    </citation>
    <scope>NUCLEOTIDE SEQUENCE [LARGE SCALE GENOMIC DNA]</scope>
    <source>
        <strain evidence="3">Orrdi1</strain>
    </source>
</reference>
<keyword evidence="1" id="KW-1133">Transmembrane helix</keyword>
<dbReference type="EMBL" id="LT907988">
    <property type="protein sequence ID" value="SOE48232.1"/>
    <property type="molecule type" value="Genomic_DNA"/>
</dbReference>
<feature type="transmembrane region" description="Helical" evidence="1">
    <location>
        <begin position="70"/>
        <end position="91"/>
    </location>
</feature>
<dbReference type="SUPFAM" id="SSF103473">
    <property type="entry name" value="MFS general substrate transporter"/>
    <property type="match status" value="1"/>
</dbReference>
<dbReference type="AlphaFoldDB" id="A0A1C3K7Y4"/>
<dbReference type="InterPro" id="IPR036259">
    <property type="entry name" value="MFS_trans_sf"/>
</dbReference>
<evidence type="ECO:0000313" key="2">
    <source>
        <dbReference type="EMBL" id="SBT27467.1"/>
    </source>
</evidence>
<gene>
    <name evidence="2" type="ORF">ODI_02369</name>
    <name evidence="3" type="ORF">ODI_R1316</name>
</gene>
<keyword evidence="4" id="KW-1185">Reference proteome</keyword>
<keyword evidence="1" id="KW-0472">Membrane</keyword>
<organism evidence="2 4">
    <name type="scientific">Orrella dioscoreae</name>
    <dbReference type="NCBI Taxonomy" id="1851544"/>
    <lineage>
        <taxon>Bacteria</taxon>
        <taxon>Pseudomonadati</taxon>
        <taxon>Pseudomonadota</taxon>
        <taxon>Betaproteobacteria</taxon>
        <taxon>Burkholderiales</taxon>
        <taxon>Alcaligenaceae</taxon>
        <taxon>Orrella</taxon>
    </lineage>
</organism>
<feature type="transmembrane region" description="Helical" evidence="1">
    <location>
        <begin position="42"/>
        <end position="64"/>
    </location>
</feature>
<reference evidence="2 4" key="1">
    <citation type="submission" date="2016-06" db="EMBL/GenBank/DDBJ databases">
        <authorList>
            <person name="Kjaerup R.B."/>
            <person name="Dalgaard T.S."/>
            <person name="Juul-Madsen H.R."/>
        </authorList>
    </citation>
    <scope>NUCLEOTIDE SEQUENCE [LARGE SCALE GENOMIC DNA]</scope>
    <source>
        <strain evidence="2">Orrdi1</strain>
    </source>
</reference>
<feature type="transmembrane region" description="Helical" evidence="1">
    <location>
        <begin position="6"/>
        <end position="30"/>
    </location>
</feature>
<protein>
    <submittedName>
        <fullName evidence="2">Major facilitator superfamily</fullName>
    </submittedName>
</protein>
<keyword evidence="1" id="KW-0812">Transmembrane</keyword>